<evidence type="ECO:0000313" key="3">
    <source>
        <dbReference type="Proteomes" id="UP000220836"/>
    </source>
</evidence>
<dbReference type="Proteomes" id="UP000220836">
    <property type="component" value="Unassembled WGS sequence"/>
</dbReference>
<evidence type="ECO:0000256" key="1">
    <source>
        <dbReference type="SAM" id="Phobius"/>
    </source>
</evidence>
<feature type="transmembrane region" description="Helical" evidence="1">
    <location>
        <begin position="41"/>
        <end position="61"/>
    </location>
</feature>
<keyword evidence="1" id="KW-1133">Transmembrane helix</keyword>
<reference evidence="2 3" key="1">
    <citation type="submission" date="2017-05" db="EMBL/GenBank/DDBJ databases">
        <authorList>
            <person name="Song R."/>
            <person name="Chenine A.L."/>
            <person name="Ruprecht R.M."/>
        </authorList>
    </citation>
    <scope>NUCLEOTIDE SEQUENCE [LARGE SCALE GENOMIC DNA]</scope>
    <source>
        <strain evidence="2 3">CECT 8663</strain>
    </source>
</reference>
<protein>
    <submittedName>
        <fullName evidence="2">Branched-chain amino acid transport protein (AzlD)</fullName>
    </submittedName>
</protein>
<proteinExistence type="predicted"/>
<dbReference type="RefSeq" id="WP_097806450.1">
    <property type="nucleotide sequence ID" value="NZ_FXYH01000019.1"/>
</dbReference>
<dbReference type="Pfam" id="PF05437">
    <property type="entry name" value="AzlD"/>
    <property type="match status" value="1"/>
</dbReference>
<sequence length="108" mass="11446">MIDKTDLWIVITALAVGSFGLRFLFLGLVGDRAMPEWVMRHLRYTAVAVLAALVTPLVVWPAATGGQTDPVRLFAALSAVCVGYFSKSVYGALGTGAAVMIAAAYWPA</sequence>
<keyword evidence="3" id="KW-1185">Reference proteome</keyword>
<feature type="transmembrane region" description="Helical" evidence="1">
    <location>
        <begin position="73"/>
        <end position="106"/>
    </location>
</feature>
<gene>
    <name evidence="2" type="ORF">PEV8663_04017</name>
</gene>
<keyword evidence="1" id="KW-0472">Membrane</keyword>
<name>A0A238L3L7_9RHOB</name>
<accession>A0A238L3L7</accession>
<feature type="transmembrane region" description="Helical" evidence="1">
    <location>
        <begin position="7"/>
        <end position="29"/>
    </location>
</feature>
<dbReference type="EMBL" id="FXYH01000019">
    <property type="protein sequence ID" value="SMX48926.1"/>
    <property type="molecule type" value="Genomic_DNA"/>
</dbReference>
<organism evidence="2 3">
    <name type="scientific">Pelagimonas varians</name>
    <dbReference type="NCBI Taxonomy" id="696760"/>
    <lineage>
        <taxon>Bacteria</taxon>
        <taxon>Pseudomonadati</taxon>
        <taxon>Pseudomonadota</taxon>
        <taxon>Alphaproteobacteria</taxon>
        <taxon>Rhodobacterales</taxon>
        <taxon>Roseobacteraceae</taxon>
        <taxon>Pelagimonas</taxon>
    </lineage>
</organism>
<dbReference type="AlphaFoldDB" id="A0A238L3L7"/>
<dbReference type="InterPro" id="IPR008407">
    <property type="entry name" value="Brnchd-chn_aa_trnsp_AzlD"/>
</dbReference>
<evidence type="ECO:0000313" key="2">
    <source>
        <dbReference type="EMBL" id="SMX48926.1"/>
    </source>
</evidence>
<dbReference type="OrthoDB" id="6119856at2"/>
<keyword evidence="1" id="KW-0812">Transmembrane</keyword>